<feature type="region of interest" description="Disordered" evidence="1">
    <location>
        <begin position="61"/>
        <end position="82"/>
    </location>
</feature>
<dbReference type="PANTHER" id="PTHR14890">
    <property type="entry name" value="FANCONI ANEMIA CORE COMPLEX-ASSOCIATED PROTEIN 100"/>
    <property type="match status" value="1"/>
</dbReference>
<reference evidence="2" key="2">
    <citation type="submission" date="2025-09" db="UniProtKB">
        <authorList>
            <consortium name="Ensembl"/>
        </authorList>
    </citation>
    <scope>IDENTIFICATION</scope>
</reference>
<evidence type="ECO:0000313" key="2">
    <source>
        <dbReference type="Ensembl" id="ENSTMTP00000008673.1"/>
    </source>
</evidence>
<evidence type="ECO:0000256" key="1">
    <source>
        <dbReference type="SAM" id="MobiDB-lite"/>
    </source>
</evidence>
<accession>A0A674IKK9</accession>
<dbReference type="Ensembl" id="ENSTMTT00000008966.1">
    <property type="protein sequence ID" value="ENSTMTP00000008673.1"/>
    <property type="gene ID" value="ENSTMTG00000006339.1"/>
</dbReference>
<dbReference type="InterPro" id="IPR029251">
    <property type="entry name" value="Faap100"/>
</dbReference>
<reference evidence="2" key="1">
    <citation type="submission" date="2025-08" db="UniProtKB">
        <authorList>
            <consortium name="Ensembl"/>
        </authorList>
    </citation>
    <scope>IDENTIFICATION</scope>
</reference>
<dbReference type="GO" id="GO:0005654">
    <property type="term" value="C:nucleoplasm"/>
    <property type="evidence" value="ECO:0007669"/>
    <property type="project" value="TreeGrafter"/>
</dbReference>
<evidence type="ECO:0000313" key="3">
    <source>
        <dbReference type="Proteomes" id="UP000472274"/>
    </source>
</evidence>
<organism evidence="2 3">
    <name type="scientific">Terrapene triunguis</name>
    <name type="common">Three-toed box turtle</name>
    <dbReference type="NCBI Taxonomy" id="2587831"/>
    <lineage>
        <taxon>Eukaryota</taxon>
        <taxon>Metazoa</taxon>
        <taxon>Chordata</taxon>
        <taxon>Craniata</taxon>
        <taxon>Vertebrata</taxon>
        <taxon>Euteleostomi</taxon>
        <taxon>Archelosauria</taxon>
        <taxon>Testudinata</taxon>
        <taxon>Testudines</taxon>
        <taxon>Cryptodira</taxon>
        <taxon>Durocryptodira</taxon>
        <taxon>Testudinoidea</taxon>
        <taxon>Emydidae</taxon>
        <taxon>Terrapene</taxon>
    </lineage>
</organism>
<proteinExistence type="predicted"/>
<dbReference type="PANTHER" id="PTHR14890:SF1">
    <property type="entry name" value="FANCONI ANEMIA CORE COMPLEX-ASSOCIATED PROTEIN 100"/>
    <property type="match status" value="1"/>
</dbReference>
<sequence length="82" mass="8593">MAHVGHSVDYLAGFCCPVGGLAAGKPRVLCHENEIYLSNGSEFVYVYDQEGKVLKVMSRSVGESGPCTPPTSCDSPGLSASQ</sequence>
<dbReference type="InParanoid" id="A0A674IKK9"/>
<feature type="compositionally biased region" description="Polar residues" evidence="1">
    <location>
        <begin position="70"/>
        <end position="82"/>
    </location>
</feature>
<dbReference type="GO" id="GO:0043240">
    <property type="term" value="C:Fanconi anaemia nuclear complex"/>
    <property type="evidence" value="ECO:0007669"/>
    <property type="project" value="InterPro"/>
</dbReference>
<dbReference type="AlphaFoldDB" id="A0A674IKK9"/>
<protein>
    <submittedName>
        <fullName evidence="2">Uncharacterized protein</fullName>
    </submittedName>
</protein>
<name>A0A674IKK9_9SAUR</name>
<dbReference type="Proteomes" id="UP000472274">
    <property type="component" value="Unplaced"/>
</dbReference>
<dbReference type="GO" id="GO:0036297">
    <property type="term" value="P:interstrand cross-link repair"/>
    <property type="evidence" value="ECO:0007669"/>
    <property type="project" value="InterPro"/>
</dbReference>
<keyword evidence="3" id="KW-1185">Reference proteome</keyword>